<dbReference type="PANTHER" id="PTHR30046:SF0">
    <property type="entry name" value="FLAGELLAR M-RING PROTEIN"/>
    <property type="match status" value="1"/>
</dbReference>
<keyword evidence="4" id="KW-1003">Cell membrane</keyword>
<feature type="domain" description="Flagellar M-ring N-terminal" evidence="12">
    <location>
        <begin position="45"/>
        <end position="221"/>
    </location>
</feature>
<dbReference type="RefSeq" id="WP_091895449.1">
    <property type="nucleotide sequence ID" value="NZ_FOSJ01000002.1"/>
</dbReference>
<evidence type="ECO:0000256" key="6">
    <source>
        <dbReference type="ARBA" id="ARBA00022989"/>
    </source>
</evidence>
<accession>A0A1I3V7A7</accession>
<evidence type="ECO:0000256" key="10">
    <source>
        <dbReference type="SAM" id="MobiDB-lite"/>
    </source>
</evidence>
<reference evidence="15" key="1">
    <citation type="submission" date="2016-10" db="EMBL/GenBank/DDBJ databases">
        <authorList>
            <person name="Varghese N."/>
            <person name="Submissions S."/>
        </authorList>
    </citation>
    <scope>NUCLEOTIDE SEQUENCE [LARGE SCALE GENOMIC DNA]</scope>
    <source>
        <strain evidence="15">DSM 16108</strain>
    </source>
</reference>
<feature type="transmembrane region" description="Helical" evidence="11">
    <location>
        <begin position="25"/>
        <end position="44"/>
    </location>
</feature>
<evidence type="ECO:0000313" key="14">
    <source>
        <dbReference type="EMBL" id="SFJ91175.1"/>
    </source>
</evidence>
<dbReference type="InterPro" id="IPR045851">
    <property type="entry name" value="AMP-bd_C_sf"/>
</dbReference>
<evidence type="ECO:0000256" key="8">
    <source>
        <dbReference type="ARBA" id="ARBA00023143"/>
    </source>
</evidence>
<keyword evidence="7 11" id="KW-0472">Membrane</keyword>
<dbReference type="GO" id="GO:0009431">
    <property type="term" value="C:bacterial-type flagellum basal body, MS ring"/>
    <property type="evidence" value="ECO:0007669"/>
    <property type="project" value="InterPro"/>
</dbReference>
<dbReference type="GO" id="GO:0071973">
    <property type="term" value="P:bacterial-type flagellum-dependent cell motility"/>
    <property type="evidence" value="ECO:0007669"/>
    <property type="project" value="InterPro"/>
</dbReference>
<evidence type="ECO:0000256" key="7">
    <source>
        <dbReference type="ARBA" id="ARBA00023136"/>
    </source>
</evidence>
<dbReference type="Proteomes" id="UP000199589">
    <property type="component" value="Unassembled WGS sequence"/>
</dbReference>
<dbReference type="InterPro" id="IPR000067">
    <property type="entry name" value="FlgMring_FliF"/>
</dbReference>
<feature type="region of interest" description="Disordered" evidence="10">
    <location>
        <begin position="503"/>
        <end position="522"/>
    </location>
</feature>
<keyword evidence="8 9" id="KW-0975">Bacterial flagellum</keyword>
<evidence type="ECO:0000313" key="15">
    <source>
        <dbReference type="Proteomes" id="UP000199589"/>
    </source>
</evidence>
<dbReference type="OrthoDB" id="9807026at2"/>
<dbReference type="GO" id="GO:0003774">
    <property type="term" value="F:cytoskeletal motor activity"/>
    <property type="evidence" value="ECO:0007669"/>
    <property type="project" value="InterPro"/>
</dbReference>
<feature type="domain" description="Flagellar M-ring C-terminal" evidence="13">
    <location>
        <begin position="259"/>
        <end position="400"/>
    </location>
</feature>
<dbReference type="Pfam" id="PF08345">
    <property type="entry name" value="YscJ_FliF_C"/>
    <property type="match status" value="1"/>
</dbReference>
<evidence type="ECO:0000259" key="13">
    <source>
        <dbReference type="Pfam" id="PF08345"/>
    </source>
</evidence>
<dbReference type="PANTHER" id="PTHR30046">
    <property type="entry name" value="FLAGELLAR M-RING PROTEIN"/>
    <property type="match status" value="1"/>
</dbReference>
<organism evidence="14 15">
    <name type="scientific">Marinilactibacillus piezotolerans</name>
    <dbReference type="NCBI Taxonomy" id="258723"/>
    <lineage>
        <taxon>Bacteria</taxon>
        <taxon>Bacillati</taxon>
        <taxon>Bacillota</taxon>
        <taxon>Bacilli</taxon>
        <taxon>Lactobacillales</taxon>
        <taxon>Carnobacteriaceae</taxon>
        <taxon>Marinilactibacillus</taxon>
    </lineage>
</organism>
<sequence length="538" mass="59823">MDKLKEIGNNLKNGWKNLAASKKRILIIVVSTAVILLAVLAFIAQRNHFTVLFSDLDEADAGAIVENLETEGIEYELEDDGKTILIDEAQVDQYRIQLASNGLMPVNSTGFEIFDETSMMATDEDREIMYQRAVTGELERSISSLQQVETAKVMLSIPEDSIFQNPDYKSEASASIVLETRGSGQLTTQNIQGIASLVSGAVDNLPMENIQIVDSNGNLLSGFLQEGESAIGATDVSTQQLSVQQTYEQDLEKRINALLAPVYGANNIRVVVNASMNFDAIEGETVEYTAPMTDEEEEDPEREGLIRSQTENYNGASDMIQGLIEDGELPVAEDGDEELSTSLDRTINYELDQKTERYVRAPGVLEGVNASIIINQNAETVPAEDQIVPIVRRAIGLDDPATEIVGDVTFEPMPFADGEYIEPIGEDLMADFLLFFRRYWPFMIGGIVLLITAIVILIVVRRGKNDDYDEFETAFENQNPTPLQREELAPIEPDPIDLNIERKKQKNKVVSDKEDTVREEAKQNPELAAELMKIWLKE</sequence>
<dbReference type="InterPro" id="IPR006182">
    <property type="entry name" value="FliF_N_dom"/>
</dbReference>
<dbReference type="PIRSF" id="PIRSF004862">
    <property type="entry name" value="FliF"/>
    <property type="match status" value="1"/>
</dbReference>
<dbReference type="AlphaFoldDB" id="A0A1I3V7A7"/>
<name>A0A1I3V7A7_9LACT</name>
<dbReference type="Pfam" id="PF01514">
    <property type="entry name" value="YscJ_FliF"/>
    <property type="match status" value="1"/>
</dbReference>
<comment type="similarity">
    <text evidence="3 9">Belongs to the FliF family.</text>
</comment>
<proteinExistence type="inferred from homology"/>
<evidence type="ECO:0000256" key="5">
    <source>
        <dbReference type="ARBA" id="ARBA00022692"/>
    </source>
</evidence>
<keyword evidence="14" id="KW-0966">Cell projection</keyword>
<evidence type="ECO:0000256" key="9">
    <source>
        <dbReference type="PIRNR" id="PIRNR004862"/>
    </source>
</evidence>
<evidence type="ECO:0000256" key="4">
    <source>
        <dbReference type="ARBA" id="ARBA00022475"/>
    </source>
</evidence>
<dbReference type="NCBIfam" id="TIGR00206">
    <property type="entry name" value="fliF"/>
    <property type="match status" value="1"/>
</dbReference>
<keyword evidence="14" id="KW-0282">Flagellum</keyword>
<comment type="subcellular location">
    <subcellularLocation>
        <location evidence="1 9">Bacterial flagellum basal body</location>
    </subcellularLocation>
    <subcellularLocation>
        <location evidence="2">Cell membrane</location>
        <topology evidence="2">Multi-pass membrane protein</topology>
    </subcellularLocation>
</comment>
<keyword evidence="15" id="KW-1185">Reference proteome</keyword>
<dbReference type="EMBL" id="FOSJ01000002">
    <property type="protein sequence ID" value="SFJ91175.1"/>
    <property type="molecule type" value="Genomic_DNA"/>
</dbReference>
<feature type="transmembrane region" description="Helical" evidence="11">
    <location>
        <begin position="439"/>
        <end position="460"/>
    </location>
</feature>
<dbReference type="GO" id="GO:0005886">
    <property type="term" value="C:plasma membrane"/>
    <property type="evidence" value="ECO:0007669"/>
    <property type="project" value="UniProtKB-SubCell"/>
</dbReference>
<dbReference type="InterPro" id="IPR043427">
    <property type="entry name" value="YscJ/FliF"/>
</dbReference>
<evidence type="ECO:0000259" key="12">
    <source>
        <dbReference type="Pfam" id="PF01514"/>
    </source>
</evidence>
<protein>
    <recommendedName>
        <fullName evidence="9">Flagellar M-ring protein</fullName>
    </recommendedName>
</protein>
<keyword evidence="14" id="KW-0969">Cilium</keyword>
<comment type="function">
    <text evidence="9">The M ring may be actively involved in energy transduction.</text>
</comment>
<dbReference type="PRINTS" id="PR01009">
    <property type="entry name" value="FLGMRINGFLIF"/>
</dbReference>
<gene>
    <name evidence="14" type="ORF">SAMN04488569_100269</name>
</gene>
<evidence type="ECO:0000256" key="2">
    <source>
        <dbReference type="ARBA" id="ARBA00004651"/>
    </source>
</evidence>
<dbReference type="InterPro" id="IPR013556">
    <property type="entry name" value="Flag_M-ring_C"/>
</dbReference>
<evidence type="ECO:0000256" key="1">
    <source>
        <dbReference type="ARBA" id="ARBA00004117"/>
    </source>
</evidence>
<feature type="compositionally biased region" description="Basic and acidic residues" evidence="10">
    <location>
        <begin position="509"/>
        <end position="522"/>
    </location>
</feature>
<keyword evidence="5 11" id="KW-0812">Transmembrane</keyword>
<evidence type="ECO:0000256" key="3">
    <source>
        <dbReference type="ARBA" id="ARBA00007971"/>
    </source>
</evidence>
<dbReference type="Gene3D" id="3.30.300.30">
    <property type="match status" value="1"/>
</dbReference>
<evidence type="ECO:0000256" key="11">
    <source>
        <dbReference type="SAM" id="Phobius"/>
    </source>
</evidence>
<keyword evidence="6 11" id="KW-1133">Transmembrane helix</keyword>